<dbReference type="GeneID" id="91294828"/>
<name>A0A4D4LUV0_STRAX</name>
<reference evidence="2 5" key="2">
    <citation type="submission" date="2019-04" db="EMBL/GenBank/DDBJ databases">
        <title>Draft genome sequences of Streptomyces avermitilis NBRC 14893.</title>
        <authorList>
            <person name="Komaki H."/>
            <person name="Tamura T."/>
            <person name="Hosoyama A."/>
        </authorList>
    </citation>
    <scope>NUCLEOTIDE SEQUENCE [LARGE SCALE GENOMIC DNA]</scope>
    <source>
        <strain evidence="2 5">NBRC 14893</strain>
    </source>
</reference>
<evidence type="ECO:0000313" key="2">
    <source>
        <dbReference type="EMBL" id="GDY61823.1"/>
    </source>
</evidence>
<dbReference type="RefSeq" id="WP_010983488.1">
    <property type="nucleotide sequence ID" value="NZ_BAABTN010000025.1"/>
</dbReference>
<comment type="caution">
    <text evidence="2">The sequence shown here is derived from an EMBL/GenBank/DDBJ whole genome shotgun (WGS) entry which is preliminary data.</text>
</comment>
<dbReference type="EMBL" id="BJHY01000001">
    <property type="protein sequence ID" value="GDY78071.1"/>
    <property type="molecule type" value="Genomic_DNA"/>
</dbReference>
<evidence type="ECO:0000313" key="4">
    <source>
        <dbReference type="Proteomes" id="UP000299211"/>
    </source>
</evidence>
<evidence type="ECO:0000313" key="5">
    <source>
        <dbReference type="Proteomes" id="UP000302139"/>
    </source>
</evidence>
<gene>
    <name evidence="2" type="ORF">SAV14893_012160</name>
    <name evidence="3" type="ORF">SAV31267_075560</name>
</gene>
<dbReference type="Proteomes" id="UP000299211">
    <property type="component" value="Unassembled WGS sequence"/>
</dbReference>
<organism evidence="2 5">
    <name type="scientific">Streptomyces avermitilis</name>
    <dbReference type="NCBI Taxonomy" id="33903"/>
    <lineage>
        <taxon>Bacteria</taxon>
        <taxon>Bacillati</taxon>
        <taxon>Actinomycetota</taxon>
        <taxon>Actinomycetes</taxon>
        <taxon>Kitasatosporales</taxon>
        <taxon>Streptomycetaceae</taxon>
        <taxon>Streptomyces</taxon>
    </lineage>
</organism>
<sequence length="144" mass="15280">MARQLQPRHITLGGREAVALTLEEYERLIVSRRQIGGQSARVRALSQRVKQSEELLTDLEALIGRHTDGCPGPQGVPGDAAPCQREPQGADATDRVGARGPGAAGTASDCLCCALTALLRRHRSGTGGRDPGDKRSPSPSPPRR</sequence>
<dbReference type="Proteomes" id="UP000302139">
    <property type="component" value="Unassembled WGS sequence"/>
</dbReference>
<evidence type="ECO:0000256" key="1">
    <source>
        <dbReference type="SAM" id="MobiDB-lite"/>
    </source>
</evidence>
<feature type="region of interest" description="Disordered" evidence="1">
    <location>
        <begin position="66"/>
        <end position="107"/>
    </location>
</feature>
<accession>A0A4D4LUV0</accession>
<feature type="region of interest" description="Disordered" evidence="1">
    <location>
        <begin position="122"/>
        <end position="144"/>
    </location>
</feature>
<proteinExistence type="predicted"/>
<dbReference type="AlphaFoldDB" id="A0A4D4LUV0"/>
<dbReference type="OMA" id="PEPHRIT"/>
<evidence type="ECO:0000313" key="3">
    <source>
        <dbReference type="EMBL" id="GDY78071.1"/>
    </source>
</evidence>
<protein>
    <submittedName>
        <fullName evidence="2">Uncharacterized protein</fullName>
    </submittedName>
</protein>
<reference evidence="3 4" key="1">
    <citation type="submission" date="2019-04" db="EMBL/GenBank/DDBJ databases">
        <title>Draft genome sequences of Streptomyces avermitilis ATCC 31267.</title>
        <authorList>
            <person name="Komaki H."/>
            <person name="Tamura T."/>
            <person name="Hosoyama A."/>
        </authorList>
    </citation>
    <scope>NUCLEOTIDE SEQUENCE [LARGE SCALE GENOMIC DNA]</scope>
    <source>
        <strain evidence="3 4">ATCC 31267</strain>
    </source>
</reference>
<dbReference type="EMBL" id="BJHX01000001">
    <property type="protein sequence ID" value="GDY61823.1"/>
    <property type="molecule type" value="Genomic_DNA"/>
</dbReference>